<dbReference type="PANTHER" id="PTHR15503:SF45">
    <property type="entry name" value="RNA-DIRECTED DNA POLYMERASE HOMOLOG"/>
    <property type="match status" value="1"/>
</dbReference>
<accession>A0AB40C973</accession>
<dbReference type="InterPro" id="IPR032567">
    <property type="entry name" value="RTL1-rel"/>
</dbReference>
<name>A0AB40C973_DIOCR</name>
<keyword evidence="1" id="KW-1185">Reference proteome</keyword>
<dbReference type="FunFam" id="3.30.70.270:FF:000063">
    <property type="entry name" value="Zinc knuckle domaincontaining protein"/>
    <property type="match status" value="1"/>
</dbReference>
<dbReference type="AlphaFoldDB" id="A0AB40C973"/>
<protein>
    <submittedName>
        <fullName evidence="2">Uncharacterized protein LOC120273778</fullName>
    </submittedName>
</protein>
<organism evidence="1 2">
    <name type="scientific">Dioscorea cayennensis subsp. rotundata</name>
    <name type="common">White Guinea yam</name>
    <name type="synonym">Dioscorea rotundata</name>
    <dbReference type="NCBI Taxonomy" id="55577"/>
    <lineage>
        <taxon>Eukaryota</taxon>
        <taxon>Viridiplantae</taxon>
        <taxon>Streptophyta</taxon>
        <taxon>Embryophyta</taxon>
        <taxon>Tracheophyta</taxon>
        <taxon>Spermatophyta</taxon>
        <taxon>Magnoliopsida</taxon>
        <taxon>Liliopsida</taxon>
        <taxon>Dioscoreales</taxon>
        <taxon>Dioscoreaceae</taxon>
        <taxon>Dioscorea</taxon>
    </lineage>
</organism>
<dbReference type="RefSeq" id="XP_039136414.1">
    <property type="nucleotide sequence ID" value="XM_039280480.1"/>
</dbReference>
<reference evidence="2" key="1">
    <citation type="submission" date="2025-08" db="UniProtKB">
        <authorList>
            <consortium name="RefSeq"/>
        </authorList>
    </citation>
    <scope>IDENTIFICATION</scope>
</reference>
<dbReference type="SUPFAM" id="SSF50630">
    <property type="entry name" value="Acid proteases"/>
    <property type="match status" value="1"/>
</dbReference>
<gene>
    <name evidence="2" type="primary">LOC120273778</name>
</gene>
<evidence type="ECO:0000313" key="2">
    <source>
        <dbReference type="RefSeq" id="XP_039136414.1"/>
    </source>
</evidence>
<dbReference type="CDD" id="cd00303">
    <property type="entry name" value="retropepsin_like"/>
    <property type="match status" value="1"/>
</dbReference>
<dbReference type="Gene3D" id="2.40.70.10">
    <property type="entry name" value="Acid Proteases"/>
    <property type="match status" value="1"/>
</dbReference>
<dbReference type="PANTHER" id="PTHR15503">
    <property type="entry name" value="LDOC1 RELATED"/>
    <property type="match status" value="1"/>
</dbReference>
<dbReference type="Gene3D" id="3.10.10.10">
    <property type="entry name" value="HIV Type 1 Reverse Transcriptase, subunit A, domain 1"/>
    <property type="match status" value="1"/>
</dbReference>
<evidence type="ECO:0000313" key="1">
    <source>
        <dbReference type="Proteomes" id="UP001515500"/>
    </source>
</evidence>
<dbReference type="Proteomes" id="UP001515500">
    <property type="component" value="Chromosome 12"/>
</dbReference>
<dbReference type="Pfam" id="PF08284">
    <property type="entry name" value="RVP_2"/>
    <property type="match status" value="1"/>
</dbReference>
<sequence>MTNEEAEDVLQRDYSVIVSIFFKDDAYVLIDSGSERSFVSTAFSCHADRIASPLDCELLIQTPLGEEIVREVVFQGCPIKVKGVDFEADLIPLEMRDFDAILGMDWLNRHKASIDCFKKEVTLQSSHGLSVVFEGERKVLSRCVISSVEARKLVRKGCEVYLAHIVDTRIVGPNVMDVPIVQEFEDVFPEELPGLPPDREFEFAIDLLPGIAPISIPPYRMAPTELKELKVQLQDLVDKGFVRPSVSPCAPVFCEEEGWFFQIVYRLPQLNKILREEKLYAKFSKCEFWLHEVVFLGHVVSGEGICVDRKKVEAIIDWEQPKNVSEVRSFLGLAGYYRRFVEGFSQIAAPLSRLTRKEVKFVWDEKCEKKLQGIEEPLDFKAKIYSTY</sequence>
<dbReference type="GeneID" id="120273778"/>
<dbReference type="InterPro" id="IPR021109">
    <property type="entry name" value="Peptidase_aspartic_dom_sf"/>
</dbReference>
<dbReference type="InterPro" id="IPR043502">
    <property type="entry name" value="DNA/RNA_pol_sf"/>
</dbReference>
<dbReference type="SUPFAM" id="SSF56672">
    <property type="entry name" value="DNA/RNA polymerases"/>
    <property type="match status" value="2"/>
</dbReference>
<dbReference type="InterPro" id="IPR043128">
    <property type="entry name" value="Rev_trsase/Diguanyl_cyclase"/>
</dbReference>
<proteinExistence type="predicted"/>
<dbReference type="Gene3D" id="3.30.70.270">
    <property type="match status" value="2"/>
</dbReference>